<evidence type="ECO:0000256" key="3">
    <source>
        <dbReference type="ARBA" id="ARBA00022692"/>
    </source>
</evidence>
<evidence type="ECO:0000256" key="6">
    <source>
        <dbReference type="ARBA" id="ARBA00023010"/>
    </source>
</evidence>
<keyword evidence="6 8" id="KW-0811">Translocation</keyword>
<dbReference type="PRINTS" id="PR00303">
    <property type="entry name" value="SECYTRNLCASE"/>
</dbReference>
<evidence type="ECO:0000313" key="11">
    <source>
        <dbReference type="Proteomes" id="UP000070096"/>
    </source>
</evidence>
<sequence>MKSFFKPLILKKFLWTLLFVFIYVLGSKLTLPFVDVSNIAKLNGDSVTLNYAAALMGGNLRSMSFFSIGLAPWMSSILIWQMFTVSKRLGLNKLSMESQEKRRMLLTLAIALIQSLGLVLNLPLKTVTGVGQGTIVFLDTLILIAGTYFLIWLTDLNSSMGLGGSIMIVMVSMISYIPQDIWLSIQELKISPLILAVVGLLSLCFLYLAVLVERAKYRIPINKINIHNRFKKYSYLDIRVNAAGGLPIMYAMTLVSIPQYFLMLVLFFQPNNRLVKEWILRLAMGGIPWLIHYLLTIFILAWAFAFINVNSDRIAERMQRSGEYIENLYPGEATRRYIHKTVGYFAFVGAFYLVLVAGLPMLLILLDVRYMRLGMIPGMFMIFIGMVFSIKDEVDTLTLNDRYRSLF</sequence>
<dbReference type="GO" id="GO:0006605">
    <property type="term" value="P:protein targeting"/>
    <property type="evidence" value="ECO:0007669"/>
    <property type="project" value="UniProtKB-UniRule"/>
</dbReference>
<dbReference type="PIRSF" id="PIRSF004557">
    <property type="entry name" value="SecY"/>
    <property type="match status" value="1"/>
</dbReference>
<dbReference type="GO" id="GO:0065002">
    <property type="term" value="P:intracellular protein transmembrane transport"/>
    <property type="evidence" value="ECO:0007669"/>
    <property type="project" value="UniProtKB-UniRule"/>
</dbReference>
<dbReference type="AlphaFoldDB" id="A0A139N9M6"/>
<organism evidence="10 11">
    <name type="scientific">Streptococcus gordonii</name>
    <dbReference type="NCBI Taxonomy" id="1302"/>
    <lineage>
        <taxon>Bacteria</taxon>
        <taxon>Bacillati</taxon>
        <taxon>Bacillota</taxon>
        <taxon>Bacilli</taxon>
        <taxon>Lactobacillales</taxon>
        <taxon>Streptococcaceae</taxon>
        <taxon>Streptococcus</taxon>
    </lineage>
</organism>
<dbReference type="InterPro" id="IPR014269">
    <property type="entry name" value="SecY2"/>
</dbReference>
<dbReference type="SUPFAM" id="SSF103491">
    <property type="entry name" value="Preprotein translocase SecY subunit"/>
    <property type="match status" value="1"/>
</dbReference>
<feature type="transmembrane region" description="Helical" evidence="8">
    <location>
        <begin position="130"/>
        <end position="153"/>
    </location>
</feature>
<keyword evidence="1 8" id="KW-0813">Transport</keyword>
<dbReference type="Gene3D" id="1.10.3370.10">
    <property type="entry name" value="SecY subunit domain"/>
    <property type="match status" value="1"/>
</dbReference>
<comment type="caution">
    <text evidence="10">The sequence shown here is derived from an EMBL/GenBank/DDBJ whole genome shotgun (WGS) entry which is preliminary data.</text>
</comment>
<evidence type="ECO:0000256" key="8">
    <source>
        <dbReference type="HAMAP-Rule" id="MF_01466"/>
    </source>
</evidence>
<evidence type="ECO:0000256" key="1">
    <source>
        <dbReference type="ARBA" id="ARBA00022448"/>
    </source>
</evidence>
<name>A0A139N9M6_STRGN</name>
<evidence type="ECO:0000256" key="7">
    <source>
        <dbReference type="ARBA" id="ARBA00023136"/>
    </source>
</evidence>
<feature type="transmembrane region" description="Helical" evidence="8">
    <location>
        <begin position="160"/>
        <end position="178"/>
    </location>
</feature>
<feature type="transmembrane region" description="Helical" evidence="8">
    <location>
        <begin position="248"/>
        <end position="269"/>
    </location>
</feature>
<reference evidence="10 11" key="1">
    <citation type="submission" date="2016-01" db="EMBL/GenBank/DDBJ databases">
        <title>Highly variable Streptococcus oralis are common among viridans streptococci isolated from primates.</title>
        <authorList>
            <person name="Denapaite D."/>
            <person name="Rieger M."/>
            <person name="Koendgen S."/>
            <person name="Brueckner R."/>
            <person name="Ochigava I."/>
            <person name="Kappeler P."/>
            <person name="Maetz-Rensing K."/>
            <person name="Leendertz F."/>
            <person name="Hakenbeck R."/>
        </authorList>
    </citation>
    <scope>NUCLEOTIDE SEQUENCE [LARGE SCALE GENOMIC DNA]</scope>
    <source>
        <strain evidence="10 11">DD07</strain>
    </source>
</reference>
<proteinExistence type="inferred from homology"/>
<gene>
    <name evidence="8" type="primary">secY2</name>
    <name evidence="10" type="ORF">SGODD07_00702</name>
</gene>
<dbReference type="InterPro" id="IPR023201">
    <property type="entry name" value="SecY_dom_sf"/>
</dbReference>
<dbReference type="GO" id="GO:0005886">
    <property type="term" value="C:plasma membrane"/>
    <property type="evidence" value="ECO:0007669"/>
    <property type="project" value="UniProtKB-SubCell"/>
</dbReference>
<protein>
    <recommendedName>
        <fullName evidence="8 9">Accessory Sec system protein translocase subunit SecY2</fullName>
    </recommendedName>
</protein>
<evidence type="ECO:0000256" key="4">
    <source>
        <dbReference type="ARBA" id="ARBA00022927"/>
    </source>
</evidence>
<feature type="transmembrane region" description="Helical" evidence="8">
    <location>
        <begin position="104"/>
        <end position="124"/>
    </location>
</feature>
<feature type="transmembrane region" description="Helical" evidence="8">
    <location>
        <begin position="370"/>
        <end position="390"/>
    </location>
</feature>
<comment type="similarity">
    <text evidence="8">Belongs to the SecY/SEC61-alpha family. SecY2 subfamily.</text>
</comment>
<keyword evidence="4 8" id="KW-0653">Protein transport</keyword>
<comment type="subcellular location">
    <subcellularLocation>
        <location evidence="8">Cell membrane</location>
        <topology evidence="8">Multi-pass membrane protein</topology>
    </subcellularLocation>
</comment>
<dbReference type="NCBIfam" id="NF009082">
    <property type="entry name" value="PRK12417.1"/>
    <property type="match status" value="1"/>
</dbReference>
<feature type="transmembrane region" description="Helical" evidence="8">
    <location>
        <begin position="342"/>
        <end position="364"/>
    </location>
</feature>
<feature type="transmembrane region" description="Helical" evidence="8">
    <location>
        <begin position="65"/>
        <end position="83"/>
    </location>
</feature>
<dbReference type="EMBL" id="LQRC01000100">
    <property type="protein sequence ID" value="KXT72507.1"/>
    <property type="molecule type" value="Genomic_DNA"/>
</dbReference>
<feature type="transmembrane region" description="Helical" evidence="8">
    <location>
        <begin position="190"/>
        <end position="212"/>
    </location>
</feature>
<dbReference type="Proteomes" id="UP000070096">
    <property type="component" value="Unassembled WGS sequence"/>
</dbReference>
<dbReference type="PATRIC" id="fig|1302.21.peg.779"/>
<feature type="transmembrane region" description="Helical" evidence="8">
    <location>
        <begin position="289"/>
        <end position="309"/>
    </location>
</feature>
<comment type="caution">
    <text evidence="8">Lacks conserved residue(s) required for the propagation of feature annotation.</text>
</comment>
<dbReference type="Pfam" id="PF00344">
    <property type="entry name" value="SecY"/>
    <property type="match status" value="1"/>
</dbReference>
<keyword evidence="7 8" id="KW-0472">Membrane</keyword>
<evidence type="ECO:0000256" key="5">
    <source>
        <dbReference type="ARBA" id="ARBA00022989"/>
    </source>
</evidence>
<comment type="function">
    <text evidence="8">Part of the accessory SecA2/SecY2 system specifically required for export of possible cell wall proteins. The central subunit of a protein translocation channel.</text>
</comment>
<accession>A0A139N9M6</accession>
<dbReference type="PANTHER" id="PTHR10906">
    <property type="entry name" value="SECY/SEC61-ALPHA FAMILY MEMBER"/>
    <property type="match status" value="1"/>
</dbReference>
<evidence type="ECO:0000256" key="9">
    <source>
        <dbReference type="NCBIfam" id="TIGR02920"/>
    </source>
</evidence>
<evidence type="ECO:0000313" key="10">
    <source>
        <dbReference type="EMBL" id="KXT72507.1"/>
    </source>
</evidence>
<evidence type="ECO:0000256" key="2">
    <source>
        <dbReference type="ARBA" id="ARBA00022475"/>
    </source>
</evidence>
<comment type="subunit">
    <text evidence="8">Component of the accessory SecA2/SecY2 protein translocase complex required to export cell wall proteins. May form heterotrimers with SecE and SecG subunits.</text>
</comment>
<dbReference type="HAMAP" id="MF_01466">
    <property type="entry name" value="SecY2"/>
    <property type="match status" value="1"/>
</dbReference>
<dbReference type="InterPro" id="IPR002208">
    <property type="entry name" value="SecY/SEC61-alpha"/>
</dbReference>
<keyword evidence="5 8" id="KW-1133">Transmembrane helix</keyword>
<dbReference type="NCBIfam" id="TIGR02920">
    <property type="entry name" value="acc_sec_Y2"/>
    <property type="match status" value="1"/>
</dbReference>
<keyword evidence="3 8" id="KW-0812">Transmembrane</keyword>
<keyword evidence="2 8" id="KW-1003">Cell membrane</keyword>